<dbReference type="AlphaFoldDB" id="A0A9P5SBE7"/>
<dbReference type="EMBL" id="JAAAUY010002677">
    <property type="protein sequence ID" value="KAF9310456.1"/>
    <property type="molecule type" value="Genomic_DNA"/>
</dbReference>
<evidence type="ECO:0000313" key="2">
    <source>
        <dbReference type="EMBL" id="KAF9310456.1"/>
    </source>
</evidence>
<protein>
    <recommendedName>
        <fullName evidence="1">PiggyBac transposable element-derived protein domain-containing protein</fullName>
    </recommendedName>
</protein>
<keyword evidence="3" id="KW-1185">Reference proteome</keyword>
<sequence>MKKAEEMGREWTPLTVHELIRFLAFVIYRGIFPSRRYSDYFKTDVRMPSHINFFMPSRRIEQIKRFLHISGPEDHIPGDEAYYDKVRPLMEHVQEVSKCYYVPSTNVAVDKMI</sequence>
<organism evidence="2 3">
    <name type="scientific">Podila minutissima</name>
    <dbReference type="NCBI Taxonomy" id="64525"/>
    <lineage>
        <taxon>Eukaryota</taxon>
        <taxon>Fungi</taxon>
        <taxon>Fungi incertae sedis</taxon>
        <taxon>Mucoromycota</taxon>
        <taxon>Mortierellomycotina</taxon>
        <taxon>Mortierellomycetes</taxon>
        <taxon>Mortierellales</taxon>
        <taxon>Mortierellaceae</taxon>
        <taxon>Podila</taxon>
    </lineage>
</organism>
<feature type="non-terminal residue" evidence="2">
    <location>
        <position position="113"/>
    </location>
</feature>
<proteinExistence type="predicted"/>
<feature type="domain" description="PiggyBac transposable element-derived protein" evidence="1">
    <location>
        <begin position="5"/>
        <end position="113"/>
    </location>
</feature>
<reference evidence="2" key="1">
    <citation type="journal article" date="2020" name="Fungal Divers.">
        <title>Resolving the Mortierellaceae phylogeny through synthesis of multi-gene phylogenetics and phylogenomics.</title>
        <authorList>
            <person name="Vandepol N."/>
            <person name="Liber J."/>
            <person name="Desiro A."/>
            <person name="Na H."/>
            <person name="Kennedy M."/>
            <person name="Barry K."/>
            <person name="Grigoriev I.V."/>
            <person name="Miller A.N."/>
            <person name="O'Donnell K."/>
            <person name="Stajich J.E."/>
            <person name="Bonito G."/>
        </authorList>
    </citation>
    <scope>NUCLEOTIDE SEQUENCE</scope>
    <source>
        <strain evidence="2">NVP1</strain>
    </source>
</reference>
<evidence type="ECO:0000259" key="1">
    <source>
        <dbReference type="Pfam" id="PF13843"/>
    </source>
</evidence>
<accession>A0A9P5SBE7</accession>
<dbReference type="Pfam" id="PF13843">
    <property type="entry name" value="DDE_Tnp_1_7"/>
    <property type="match status" value="1"/>
</dbReference>
<evidence type="ECO:0000313" key="3">
    <source>
        <dbReference type="Proteomes" id="UP000696485"/>
    </source>
</evidence>
<comment type="caution">
    <text evidence="2">The sequence shown here is derived from an EMBL/GenBank/DDBJ whole genome shotgun (WGS) entry which is preliminary data.</text>
</comment>
<dbReference type="Proteomes" id="UP000696485">
    <property type="component" value="Unassembled WGS sequence"/>
</dbReference>
<name>A0A9P5SBE7_9FUNG</name>
<dbReference type="PANTHER" id="PTHR46599:SF3">
    <property type="entry name" value="PIGGYBAC TRANSPOSABLE ELEMENT-DERIVED PROTEIN 4"/>
    <property type="match status" value="1"/>
</dbReference>
<dbReference type="InterPro" id="IPR029526">
    <property type="entry name" value="PGBD"/>
</dbReference>
<dbReference type="PANTHER" id="PTHR46599">
    <property type="entry name" value="PIGGYBAC TRANSPOSABLE ELEMENT-DERIVED PROTEIN 4"/>
    <property type="match status" value="1"/>
</dbReference>
<gene>
    <name evidence="2" type="ORF">BG006_004815</name>
</gene>